<evidence type="ECO:0000313" key="4">
    <source>
        <dbReference type="Proteomes" id="UP001523401"/>
    </source>
</evidence>
<proteinExistence type="predicted"/>
<accession>A0ABT1CI04</accession>
<dbReference type="Gene3D" id="2.60.120.10">
    <property type="entry name" value="Jelly Rolls"/>
    <property type="match status" value="2"/>
</dbReference>
<gene>
    <name evidence="3" type="ORF">NF685_10770</name>
</gene>
<dbReference type="InterPro" id="IPR051610">
    <property type="entry name" value="GPI/OXD"/>
</dbReference>
<dbReference type="PANTHER" id="PTHR35848">
    <property type="entry name" value="OXALATE-BINDING PROTEIN"/>
    <property type="match status" value="1"/>
</dbReference>
<name>A0ABT1CI04_9PROT</name>
<evidence type="ECO:0000256" key="1">
    <source>
        <dbReference type="ARBA" id="ARBA00022723"/>
    </source>
</evidence>
<dbReference type="InterPro" id="IPR014710">
    <property type="entry name" value="RmlC-like_jellyroll"/>
</dbReference>
<keyword evidence="1" id="KW-0479">Metal-binding</keyword>
<sequence length="343" mass="37540">MASFDPHLLQRLFGAGMTNGHGWAGMSRRGVRVGWPERLRASQRAGHARAPMLDEDAPTEGVAGGGWSWSERVAPFGVHDVRVQHHTLAGVAHGASHRCRATGWGMVISGSAVLEMRRENHRPARYEHLEAGDVWSVPSSVSAWFHCNENEKASVVALIGGREHDDTGFSEQTATGQTADVPCSMGESFRHRLMEQPPQSTSWGRLRVVEADAFSDPDALSAALVEIDPGCCTDLHWHLNTSVWQICLDGTGSLLRFPSDGRRPVSVMRAGTVAHVQRAEGHFIRNHGSDTLRLLEIFRSDHYHDLSLPQWLAAASPETIAAYLCIDVGMVAGLARVQDRRAS</sequence>
<evidence type="ECO:0000313" key="3">
    <source>
        <dbReference type="EMBL" id="MCO6160511.1"/>
    </source>
</evidence>
<evidence type="ECO:0000259" key="2">
    <source>
        <dbReference type="SMART" id="SM00835"/>
    </source>
</evidence>
<keyword evidence="4" id="KW-1185">Reference proteome</keyword>
<dbReference type="Pfam" id="PF00190">
    <property type="entry name" value="Cupin_1"/>
    <property type="match status" value="1"/>
</dbReference>
<dbReference type="InterPro" id="IPR011051">
    <property type="entry name" value="RmlC_Cupin_sf"/>
</dbReference>
<comment type="caution">
    <text evidence="3">The sequence shown here is derived from an EMBL/GenBank/DDBJ whole genome shotgun (WGS) entry which is preliminary data.</text>
</comment>
<dbReference type="EMBL" id="JAMXQU010000008">
    <property type="protein sequence ID" value="MCO6160511.1"/>
    <property type="molecule type" value="Genomic_DNA"/>
</dbReference>
<dbReference type="SUPFAM" id="SSF51182">
    <property type="entry name" value="RmlC-like cupins"/>
    <property type="match status" value="1"/>
</dbReference>
<organism evidence="3 4">
    <name type="scientific">Asaia lannensis NBRC 102526</name>
    <dbReference type="NCBI Taxonomy" id="1307926"/>
    <lineage>
        <taxon>Bacteria</taxon>
        <taxon>Pseudomonadati</taxon>
        <taxon>Pseudomonadota</taxon>
        <taxon>Alphaproteobacteria</taxon>
        <taxon>Acetobacterales</taxon>
        <taxon>Acetobacteraceae</taxon>
        <taxon>Asaia</taxon>
    </lineage>
</organism>
<dbReference type="PANTHER" id="PTHR35848:SF9">
    <property type="entry name" value="SLL1358 PROTEIN"/>
    <property type="match status" value="1"/>
</dbReference>
<dbReference type="RefSeq" id="WP_252849596.1">
    <property type="nucleotide sequence ID" value="NZ_BAPW01000004.1"/>
</dbReference>
<dbReference type="SMART" id="SM00835">
    <property type="entry name" value="Cupin_1"/>
    <property type="match status" value="1"/>
</dbReference>
<protein>
    <recommendedName>
        <fullName evidence="2">Cupin type-1 domain-containing protein</fullName>
    </recommendedName>
</protein>
<dbReference type="Proteomes" id="UP001523401">
    <property type="component" value="Unassembled WGS sequence"/>
</dbReference>
<feature type="domain" description="Cupin type-1" evidence="2">
    <location>
        <begin position="191"/>
        <end position="332"/>
    </location>
</feature>
<dbReference type="InterPro" id="IPR006045">
    <property type="entry name" value="Cupin_1"/>
</dbReference>
<reference evidence="3 4" key="1">
    <citation type="submission" date="2022-06" db="EMBL/GenBank/DDBJ databases">
        <title>Whole-genome of Asaia lannensis strain LMG 27011T.</title>
        <authorList>
            <person name="Sombolestani A."/>
        </authorList>
    </citation>
    <scope>NUCLEOTIDE SEQUENCE [LARGE SCALE GENOMIC DNA]</scope>
    <source>
        <strain evidence="3 4">NBRC 102526</strain>
    </source>
</reference>